<dbReference type="KEGG" id="erz:ER308_00470"/>
<dbReference type="RefSeq" id="WP_131153193.1">
    <property type="nucleotide sequence ID" value="NZ_CP036402.1"/>
</dbReference>
<proteinExistence type="inferred from homology"/>
<dbReference type="InterPro" id="IPR037225">
    <property type="entry name" value="Nuo51_FMN-bd_sf"/>
</dbReference>
<name>A0A411YAG9_9ACTN</name>
<accession>A0A411YAG9</accession>
<dbReference type="AlphaFoldDB" id="A0A411YAG9"/>
<dbReference type="Gene3D" id="3.10.20.600">
    <property type="match status" value="1"/>
</dbReference>
<dbReference type="PANTHER" id="PTHR43578:SF3">
    <property type="entry name" value="NADH-QUINONE OXIDOREDUCTASE SUBUNIT F"/>
    <property type="match status" value="1"/>
</dbReference>
<evidence type="ECO:0000256" key="2">
    <source>
        <dbReference type="ARBA" id="ARBA00022485"/>
    </source>
</evidence>
<keyword evidence="2" id="KW-0004">4Fe-4S</keyword>
<evidence type="ECO:0000256" key="5">
    <source>
        <dbReference type="ARBA" id="ARBA00023014"/>
    </source>
</evidence>
<gene>
    <name evidence="7" type="ORF">ER308_00470</name>
</gene>
<dbReference type="EC" id="1.6.5.11" evidence="7"/>
<sequence length="460" mass="50251">MADGVYQILPEKPVETLEAYVAQGGGEGLENALAMTPDDIVAEIRAAGLRGRGGAGFPTGIKWRGVRDAGMADGRCYVVCNAAEGEPGTYKDRPLMERNPYQILEGMLICLYTTAAAHAYIATKERFTEAYRRLIEARDEMMAAGWEGAEHLTVVPGPDTYLFGEEKALLEVIEGKLSMPRLVPPFQVGLFATTTQPNPAVVNNAETFSHATQIIAKGADWFRTEGTEETPGTFLFAICQDVPNQGVYELPMGTSLRTLVCDIGGADPDDVKAIWSGVSNPVMTPDLLDLPLDFNSMAEAGFGLGSGGYAVYGQHRDMVQVTQQLERFLAIESCGQCNACKTGNIFMAERLWQLVQGEGTRADIDALMHRTEIVTDQNRCYLPVGAAFVVRSAIETFPEEFHGRVGAGPVPEEIRVLAPKIIDWDEDEGVLVFDPEYYRKRPDWTYAAPEAVEVPGELLP</sequence>
<dbReference type="GO" id="GO:0051539">
    <property type="term" value="F:4 iron, 4 sulfur cluster binding"/>
    <property type="evidence" value="ECO:0007669"/>
    <property type="project" value="UniProtKB-KW"/>
</dbReference>
<dbReference type="Gene3D" id="3.40.50.11540">
    <property type="entry name" value="NADH-ubiquinone oxidoreductase 51kDa subunit"/>
    <property type="match status" value="1"/>
</dbReference>
<evidence type="ECO:0000313" key="7">
    <source>
        <dbReference type="EMBL" id="QBI18195.1"/>
    </source>
</evidence>
<dbReference type="Proteomes" id="UP000291469">
    <property type="component" value="Chromosome"/>
</dbReference>
<evidence type="ECO:0000256" key="1">
    <source>
        <dbReference type="ARBA" id="ARBA00007523"/>
    </source>
</evidence>
<comment type="similarity">
    <text evidence="1">Belongs to the complex I 51 kDa subunit family.</text>
</comment>
<dbReference type="SUPFAM" id="SSF142984">
    <property type="entry name" value="Nqo1 middle domain-like"/>
    <property type="match status" value="1"/>
</dbReference>
<dbReference type="Pfam" id="PF01512">
    <property type="entry name" value="Complex1_51K"/>
    <property type="match status" value="1"/>
</dbReference>
<keyword evidence="7" id="KW-0560">Oxidoreductase</keyword>
<keyword evidence="5" id="KW-0411">Iron-sulfur</keyword>
<evidence type="ECO:0000256" key="4">
    <source>
        <dbReference type="ARBA" id="ARBA00023004"/>
    </source>
</evidence>
<evidence type="ECO:0000313" key="8">
    <source>
        <dbReference type="Proteomes" id="UP000291469"/>
    </source>
</evidence>
<dbReference type="Gene3D" id="6.10.250.1450">
    <property type="match status" value="1"/>
</dbReference>
<dbReference type="GO" id="GO:0016491">
    <property type="term" value="F:oxidoreductase activity"/>
    <property type="evidence" value="ECO:0007669"/>
    <property type="project" value="UniProtKB-KW"/>
</dbReference>
<keyword evidence="3" id="KW-0479">Metal-binding</keyword>
<evidence type="ECO:0000259" key="6">
    <source>
        <dbReference type="SMART" id="SM00928"/>
    </source>
</evidence>
<dbReference type="InterPro" id="IPR037207">
    <property type="entry name" value="Nuop51_4Fe4S-bd_sf"/>
</dbReference>
<dbReference type="SUPFAM" id="SSF140490">
    <property type="entry name" value="Nqo1C-terminal domain-like"/>
    <property type="match status" value="1"/>
</dbReference>
<dbReference type="EMBL" id="CP036402">
    <property type="protein sequence ID" value="QBI18195.1"/>
    <property type="molecule type" value="Genomic_DNA"/>
</dbReference>
<protein>
    <submittedName>
        <fullName evidence="7">NADH-quinone oxidoreductase subunit F</fullName>
        <ecNumber evidence="7">1.6.5.11</ecNumber>
    </submittedName>
</protein>
<feature type="domain" description="NADH-ubiquinone oxidoreductase 51kDa subunit iron-sulphur binding" evidence="6">
    <location>
        <begin position="319"/>
        <end position="364"/>
    </location>
</feature>
<dbReference type="InterPro" id="IPR019575">
    <property type="entry name" value="Nuop51_4Fe4S-bd"/>
</dbReference>
<reference evidence="7 8" key="1">
    <citation type="submission" date="2019-01" db="EMBL/GenBank/DDBJ databases">
        <title>Egibacter rhizosphaerae EGI 80759T.</title>
        <authorList>
            <person name="Chen D.-D."/>
            <person name="Tian Y."/>
            <person name="Jiao J.-Y."/>
            <person name="Zhang X.-T."/>
            <person name="Zhang Y.-G."/>
            <person name="Zhang Y."/>
            <person name="Xiao M."/>
            <person name="Shu W.-S."/>
            <person name="Li W.-J."/>
        </authorList>
    </citation>
    <scope>NUCLEOTIDE SEQUENCE [LARGE SCALE GENOMIC DNA]</scope>
    <source>
        <strain evidence="7 8">EGI 80759</strain>
    </source>
</reference>
<dbReference type="SUPFAM" id="SSF142019">
    <property type="entry name" value="Nqo1 FMN-binding domain-like"/>
    <property type="match status" value="1"/>
</dbReference>
<dbReference type="PANTHER" id="PTHR43578">
    <property type="entry name" value="NADH-QUINONE OXIDOREDUCTASE SUBUNIT F"/>
    <property type="match status" value="1"/>
</dbReference>
<keyword evidence="8" id="KW-1185">Reference proteome</keyword>
<dbReference type="GO" id="GO:0046872">
    <property type="term" value="F:metal ion binding"/>
    <property type="evidence" value="ECO:0007669"/>
    <property type="project" value="UniProtKB-KW"/>
</dbReference>
<organism evidence="7 8">
    <name type="scientific">Egibacter rhizosphaerae</name>
    <dbReference type="NCBI Taxonomy" id="1670831"/>
    <lineage>
        <taxon>Bacteria</taxon>
        <taxon>Bacillati</taxon>
        <taxon>Actinomycetota</taxon>
        <taxon>Nitriliruptoria</taxon>
        <taxon>Egibacterales</taxon>
        <taxon>Egibacteraceae</taxon>
        <taxon>Egibacter</taxon>
    </lineage>
</organism>
<evidence type="ECO:0000256" key="3">
    <source>
        <dbReference type="ARBA" id="ARBA00022723"/>
    </source>
</evidence>
<dbReference type="SMART" id="SM00928">
    <property type="entry name" value="NADH_4Fe-4S"/>
    <property type="match status" value="1"/>
</dbReference>
<dbReference type="Gene3D" id="1.20.1440.230">
    <property type="entry name" value="NADH-ubiquinone oxidoreductase 51kDa subunit, iron-sulphur binding domain"/>
    <property type="match status" value="1"/>
</dbReference>
<dbReference type="OrthoDB" id="9805533at2"/>
<dbReference type="InterPro" id="IPR011538">
    <property type="entry name" value="Nuo51_FMN-bd"/>
</dbReference>
<keyword evidence="4" id="KW-0408">Iron</keyword>
<dbReference type="Pfam" id="PF10589">
    <property type="entry name" value="NADH_4Fe-4S"/>
    <property type="match status" value="1"/>
</dbReference>